<dbReference type="RefSeq" id="WP_161391094.1">
    <property type="nucleotide sequence ID" value="NZ_JBHSCP010000001.1"/>
</dbReference>
<evidence type="ECO:0000313" key="2">
    <source>
        <dbReference type="Proteomes" id="UP000469430"/>
    </source>
</evidence>
<reference evidence="1 2" key="1">
    <citation type="submission" date="2019-12" db="EMBL/GenBank/DDBJ databases">
        <title>Genomic-based taxomic classification of the family Erythrobacteraceae.</title>
        <authorList>
            <person name="Xu L."/>
        </authorList>
    </citation>
    <scope>NUCLEOTIDE SEQUENCE [LARGE SCALE GENOMIC DNA]</scope>
    <source>
        <strain evidence="1 2">S36</strain>
    </source>
</reference>
<dbReference type="AlphaFoldDB" id="A0A6I4TVY4"/>
<dbReference type="PROSITE" id="PS51257">
    <property type="entry name" value="PROKAR_LIPOPROTEIN"/>
    <property type="match status" value="1"/>
</dbReference>
<sequence>MRRTVSTLLRQSICIPTAMSLLGCGDVAAPPPYIGATYSGPVRAEIDDSDFPITKWRSGDATAKFEEIAPGRARLILFGTIENEGDASFTVDGDYDDAGFRHIGSSINLSIDAEGTVSGGGVSGNHDYRLSGTLTERALNLAVQYRPTGSAAASTLREIMFRYNLSNEATAKDSKSDKPCRTIRYEMRPVANIGDGTMSMLSVPICLN</sequence>
<accession>A0A6I4TVY4</accession>
<comment type="caution">
    <text evidence="1">The sequence shown here is derived from an EMBL/GenBank/DDBJ whole genome shotgun (WGS) entry which is preliminary data.</text>
</comment>
<evidence type="ECO:0000313" key="1">
    <source>
        <dbReference type="EMBL" id="MXO99369.1"/>
    </source>
</evidence>
<keyword evidence="2" id="KW-1185">Reference proteome</keyword>
<protein>
    <recommendedName>
        <fullName evidence="3">Lipoprotein</fullName>
    </recommendedName>
</protein>
<name>A0A6I4TVY4_9SPHN</name>
<dbReference type="EMBL" id="WTYJ01000002">
    <property type="protein sequence ID" value="MXO99369.1"/>
    <property type="molecule type" value="Genomic_DNA"/>
</dbReference>
<proteinExistence type="predicted"/>
<evidence type="ECO:0008006" key="3">
    <source>
        <dbReference type="Google" id="ProtNLM"/>
    </source>
</evidence>
<dbReference type="OrthoDB" id="704931at2"/>
<gene>
    <name evidence="1" type="ORF">GRI97_10245</name>
</gene>
<dbReference type="Proteomes" id="UP000469430">
    <property type="component" value="Unassembled WGS sequence"/>
</dbReference>
<organism evidence="1 2">
    <name type="scientific">Croceibacterium xixiisoli</name>
    <dbReference type="NCBI Taxonomy" id="1476466"/>
    <lineage>
        <taxon>Bacteria</taxon>
        <taxon>Pseudomonadati</taxon>
        <taxon>Pseudomonadota</taxon>
        <taxon>Alphaproteobacteria</taxon>
        <taxon>Sphingomonadales</taxon>
        <taxon>Erythrobacteraceae</taxon>
        <taxon>Croceibacterium</taxon>
    </lineage>
</organism>